<keyword evidence="9" id="KW-1185">Reference proteome</keyword>
<gene>
    <name evidence="8" type="ORF">J2Z66_005813</name>
</gene>
<feature type="transmembrane region" description="Helical" evidence="7">
    <location>
        <begin position="70"/>
        <end position="88"/>
    </location>
</feature>
<dbReference type="GO" id="GO:0036380">
    <property type="term" value="F:UDP-N-acetylglucosamine-undecaprenyl-phosphate N-acetylglucosaminephosphotransferase activity"/>
    <property type="evidence" value="ECO:0007669"/>
    <property type="project" value="UniProtKB-EC"/>
</dbReference>
<evidence type="ECO:0000313" key="9">
    <source>
        <dbReference type="Proteomes" id="UP001519287"/>
    </source>
</evidence>
<dbReference type="InterPro" id="IPR000715">
    <property type="entry name" value="Glycosyl_transferase_4"/>
</dbReference>
<reference evidence="8 9" key="1">
    <citation type="submission" date="2021-03" db="EMBL/GenBank/DDBJ databases">
        <title>Genomic Encyclopedia of Type Strains, Phase IV (KMG-IV): sequencing the most valuable type-strain genomes for metagenomic binning, comparative biology and taxonomic classification.</title>
        <authorList>
            <person name="Goeker M."/>
        </authorList>
    </citation>
    <scope>NUCLEOTIDE SEQUENCE [LARGE SCALE GENOMIC DNA]</scope>
    <source>
        <strain evidence="8 9">DSM 26048</strain>
    </source>
</reference>
<dbReference type="EMBL" id="JAGGLB010000023">
    <property type="protein sequence ID" value="MBP1994187.1"/>
    <property type="molecule type" value="Genomic_DNA"/>
</dbReference>
<feature type="transmembrane region" description="Helical" evidence="7">
    <location>
        <begin position="294"/>
        <end position="315"/>
    </location>
</feature>
<comment type="subcellular location">
    <subcellularLocation>
        <location evidence="1">Cell membrane</location>
        <topology evidence="1">Multi-pass membrane protein</topology>
    </subcellularLocation>
</comment>
<feature type="transmembrane region" description="Helical" evidence="7">
    <location>
        <begin position="237"/>
        <end position="261"/>
    </location>
</feature>
<accession>A0ABS4J2X9</accession>
<dbReference type="RefSeq" id="WP_312894805.1">
    <property type="nucleotide sequence ID" value="NZ_JAGGLB010000023.1"/>
</dbReference>
<comment type="caution">
    <text evidence="8">The sequence shown here is derived from an EMBL/GenBank/DDBJ whole genome shotgun (WGS) entry which is preliminary data.</text>
</comment>
<dbReference type="CDD" id="cd06853">
    <property type="entry name" value="GT_WecA_like"/>
    <property type="match status" value="1"/>
</dbReference>
<dbReference type="PANTHER" id="PTHR22926">
    <property type="entry name" value="PHOSPHO-N-ACETYLMURAMOYL-PENTAPEPTIDE-TRANSFERASE"/>
    <property type="match status" value="1"/>
</dbReference>
<keyword evidence="3 8" id="KW-0808">Transferase</keyword>
<keyword evidence="6 7" id="KW-0472">Membrane</keyword>
<dbReference type="Pfam" id="PF00953">
    <property type="entry name" value="Glycos_transf_4"/>
    <property type="match status" value="1"/>
</dbReference>
<feature type="transmembrane region" description="Helical" evidence="7">
    <location>
        <begin position="100"/>
        <end position="119"/>
    </location>
</feature>
<organism evidence="8 9">
    <name type="scientific">Paenibacillus eucommiae</name>
    <dbReference type="NCBI Taxonomy" id="1355755"/>
    <lineage>
        <taxon>Bacteria</taxon>
        <taxon>Bacillati</taxon>
        <taxon>Bacillota</taxon>
        <taxon>Bacilli</taxon>
        <taxon>Bacillales</taxon>
        <taxon>Paenibacillaceae</taxon>
        <taxon>Paenibacillus</taxon>
    </lineage>
</organism>
<name>A0ABS4J2X9_9BACL</name>
<dbReference type="Proteomes" id="UP001519287">
    <property type="component" value="Unassembled WGS sequence"/>
</dbReference>
<keyword evidence="2" id="KW-1003">Cell membrane</keyword>
<dbReference type="PANTHER" id="PTHR22926:SF3">
    <property type="entry name" value="UNDECAPRENYL-PHOSPHATE ALPHA-N-ACETYLGLUCOSAMINYL 1-PHOSPHATE TRANSFERASE"/>
    <property type="match status" value="1"/>
</dbReference>
<feature type="transmembrane region" description="Helical" evidence="7">
    <location>
        <begin position="6"/>
        <end position="26"/>
    </location>
</feature>
<keyword evidence="5 7" id="KW-1133">Transmembrane helix</keyword>
<feature type="transmembrane region" description="Helical" evidence="7">
    <location>
        <begin position="212"/>
        <end position="231"/>
    </location>
</feature>
<feature type="transmembrane region" description="Helical" evidence="7">
    <location>
        <begin position="47"/>
        <end position="64"/>
    </location>
</feature>
<evidence type="ECO:0000256" key="1">
    <source>
        <dbReference type="ARBA" id="ARBA00004651"/>
    </source>
</evidence>
<proteinExistence type="predicted"/>
<evidence type="ECO:0000256" key="7">
    <source>
        <dbReference type="SAM" id="Phobius"/>
    </source>
</evidence>
<keyword evidence="4 7" id="KW-0812">Transmembrane</keyword>
<evidence type="ECO:0000256" key="3">
    <source>
        <dbReference type="ARBA" id="ARBA00022679"/>
    </source>
</evidence>
<dbReference type="EC" id="2.7.8.33" evidence="8"/>
<evidence type="ECO:0000256" key="6">
    <source>
        <dbReference type="ARBA" id="ARBA00023136"/>
    </source>
</evidence>
<feature type="transmembrane region" description="Helical" evidence="7">
    <location>
        <begin position="131"/>
        <end position="151"/>
    </location>
</feature>
<evidence type="ECO:0000256" key="4">
    <source>
        <dbReference type="ARBA" id="ARBA00022692"/>
    </source>
</evidence>
<evidence type="ECO:0000256" key="2">
    <source>
        <dbReference type="ARBA" id="ARBA00022475"/>
    </source>
</evidence>
<evidence type="ECO:0000256" key="5">
    <source>
        <dbReference type="ARBA" id="ARBA00022989"/>
    </source>
</evidence>
<evidence type="ECO:0000313" key="8">
    <source>
        <dbReference type="EMBL" id="MBP1994187.1"/>
    </source>
</evidence>
<feature type="transmembrane region" description="Helical" evidence="7">
    <location>
        <begin position="188"/>
        <end position="205"/>
    </location>
</feature>
<sequence length="316" mass="34391">MMQYLFPLIVSFMIVILIVPIVKNFASQIGFVDQPSQRKIHAAPIPLMGGVAIYIGCVVSILIFNQLSPLSLAVITGGTILLAVGLLDDWFKTKGIEFPVWPRLITYIFVSAVPLFYGLEIVGISNIQTQGMLFFPAWLVWVSTMAWVFGITNMINFMDGVDGLASGIVTISSSTLLVTAIWKHEAGSAMMAAILVGACLAFLTFNFHPAKIFMGDAGAIFIGYTLAVIAIDGAFKSATFVSILVPFLAIAVPILDTVIVFSRRFIEKKGLHRADKLHTHHSLMKWGLSQTQTVSFLYLIGALFSLISIIVVITAS</sequence>
<protein>
    <submittedName>
        <fullName evidence="8">UDP-GlcNAc:undecaprenyl-phosphate GlcNAc-1-phosphate transferase</fullName>
        <ecNumber evidence="8">2.7.8.33</ecNumber>
    </submittedName>
</protein>